<dbReference type="InterPro" id="IPR045533">
    <property type="entry name" value="GAAD"/>
</dbReference>
<dbReference type="GO" id="GO:0016787">
    <property type="term" value="F:hydrolase activity"/>
    <property type="evidence" value="ECO:0007669"/>
    <property type="project" value="InterPro"/>
</dbReference>
<dbReference type="Gene3D" id="3.60.21.10">
    <property type="match status" value="1"/>
</dbReference>
<gene>
    <name evidence="1" type="ORF">GWK63_16470</name>
</gene>
<sequence length="452" mass="50925">MPAVFVHVSDIHFGQERDHSIHIHDDVKLQLIEDAADVVAKLPAGVAQGILVTGDIAQSGNWQEYEEASKWLDELAGRIGCPIHRVQMVPGNHDLDRKKLSVGGSALLDYIRAGGQAEYEKVFANPSDRATLLARFEDYGRFSFGYRCALDEEARFATNLRIEIGPDRWIRFVRLNSALLCTGKEKEDQPELMIGSRQFTLPRKTGEENVVLVHHPLHWCKDAADVREYVNARARVFISGHEHNPKVHVEPVADGCDVLMLAAGAAVPYRSNDEYTYTYNIIEFDWDEVNDALAVTMHPRAWNRTRKCFEADGKRLGGKDRRFSLGSPNFRKVGPVTSDVDENAIAEDVGDTKPVVEEVPTETAGAELGEMPSVPPAAEGYELALLRFFRDLVESERLRILVELDAIPSDFDERMTQGVERRLFDWLVSERRLPDVTAMIEKMISERKDEDA</sequence>
<dbReference type="Pfam" id="PF00149">
    <property type="entry name" value="Metallophos"/>
    <property type="match status" value="1"/>
</dbReference>
<evidence type="ECO:0000313" key="1">
    <source>
        <dbReference type="EMBL" id="QIP36801.1"/>
    </source>
</evidence>
<organism evidence="1 2">
    <name type="scientific">Komagataeibacter rhaeticus</name>
    <dbReference type="NCBI Taxonomy" id="215221"/>
    <lineage>
        <taxon>Bacteria</taxon>
        <taxon>Pseudomonadati</taxon>
        <taxon>Pseudomonadota</taxon>
        <taxon>Alphaproteobacteria</taxon>
        <taxon>Acetobacterales</taxon>
        <taxon>Acetobacteraceae</taxon>
        <taxon>Komagataeibacter</taxon>
    </lineage>
</organism>
<dbReference type="EMBL" id="CP050139">
    <property type="protein sequence ID" value="QIP36801.1"/>
    <property type="molecule type" value="Genomic_DNA"/>
</dbReference>
<evidence type="ECO:0000313" key="2">
    <source>
        <dbReference type="Proteomes" id="UP000502533"/>
    </source>
</evidence>
<dbReference type="AlphaFoldDB" id="A0A181C660"/>
<dbReference type="PANTHER" id="PTHR31302">
    <property type="entry name" value="TRANSMEMBRANE PROTEIN WITH METALLOPHOSPHOESTERASE DOMAIN-RELATED"/>
    <property type="match status" value="1"/>
</dbReference>
<keyword evidence="2" id="KW-1185">Reference proteome</keyword>
<name>A0A181C660_9PROT</name>
<dbReference type="GeneID" id="85023749"/>
<reference evidence="1 2" key="1">
    <citation type="submission" date="2020-03" db="EMBL/GenBank/DDBJ databases">
        <title>Isolation of cellulose-producing strains, genome characterization and application of the synthesized cellulose films as an economical and sustainable material for piezoelectric sensor construction.</title>
        <authorList>
            <person name="Mangayil R.K."/>
        </authorList>
    </citation>
    <scope>NUCLEOTIDE SEQUENCE [LARGE SCALE GENOMIC DNA]</scope>
    <source>
        <strain evidence="1 2">ENS 9a1a</strain>
    </source>
</reference>
<dbReference type="InterPro" id="IPR004843">
    <property type="entry name" value="Calcineurin-like_PHP"/>
</dbReference>
<dbReference type="PANTHER" id="PTHR31302:SF0">
    <property type="entry name" value="TRANSMEMBRANE PROTEIN WITH METALLOPHOSPHOESTERASE DOMAIN"/>
    <property type="match status" value="1"/>
</dbReference>
<proteinExistence type="predicted"/>
<dbReference type="Pfam" id="PF19976">
    <property type="entry name" value="GAAD"/>
    <property type="match status" value="1"/>
</dbReference>
<dbReference type="Proteomes" id="UP000502533">
    <property type="component" value="Chromosome"/>
</dbReference>
<dbReference type="InterPro" id="IPR051158">
    <property type="entry name" value="Metallophosphoesterase_sf"/>
</dbReference>
<dbReference type="InterPro" id="IPR029052">
    <property type="entry name" value="Metallo-depent_PP-like"/>
</dbReference>
<protein>
    <submittedName>
        <fullName evidence="1">Metallophosphoesterase</fullName>
    </submittedName>
</protein>
<dbReference type="RefSeq" id="WP_039999906.1">
    <property type="nucleotide sequence ID" value="NZ_CP050139.1"/>
</dbReference>
<accession>A0A181C660</accession>
<dbReference type="SUPFAM" id="SSF56300">
    <property type="entry name" value="Metallo-dependent phosphatases"/>
    <property type="match status" value="1"/>
</dbReference>
<dbReference type="KEGG" id="kre:GWK63_16470"/>